<dbReference type="EMBL" id="BAAALT010000034">
    <property type="protein sequence ID" value="GAA1792977.1"/>
    <property type="molecule type" value="Genomic_DNA"/>
</dbReference>
<evidence type="ECO:0000313" key="2">
    <source>
        <dbReference type="EMBL" id="GAA1792977.1"/>
    </source>
</evidence>
<evidence type="ECO:0000313" key="3">
    <source>
        <dbReference type="Proteomes" id="UP001500218"/>
    </source>
</evidence>
<feature type="transmembrane region" description="Helical" evidence="1">
    <location>
        <begin position="135"/>
        <end position="165"/>
    </location>
</feature>
<feature type="transmembrane region" description="Helical" evidence="1">
    <location>
        <begin position="216"/>
        <end position="236"/>
    </location>
</feature>
<keyword evidence="3" id="KW-1185">Reference proteome</keyword>
<feature type="transmembrane region" description="Helical" evidence="1">
    <location>
        <begin position="354"/>
        <end position="374"/>
    </location>
</feature>
<feature type="transmembrane region" description="Helical" evidence="1">
    <location>
        <begin position="171"/>
        <end position="204"/>
    </location>
</feature>
<feature type="transmembrane region" description="Helical" evidence="1">
    <location>
        <begin position="275"/>
        <end position="295"/>
    </location>
</feature>
<proteinExistence type="predicted"/>
<feature type="transmembrane region" description="Helical" evidence="1">
    <location>
        <begin position="102"/>
        <end position="123"/>
    </location>
</feature>
<reference evidence="3" key="1">
    <citation type="journal article" date="2019" name="Int. J. Syst. Evol. Microbiol.">
        <title>The Global Catalogue of Microorganisms (GCM) 10K type strain sequencing project: providing services to taxonomists for standard genome sequencing and annotation.</title>
        <authorList>
            <consortium name="The Broad Institute Genomics Platform"/>
            <consortium name="The Broad Institute Genome Sequencing Center for Infectious Disease"/>
            <person name="Wu L."/>
            <person name="Ma J."/>
        </authorList>
    </citation>
    <scope>NUCLEOTIDE SEQUENCE [LARGE SCALE GENOMIC DNA]</scope>
    <source>
        <strain evidence="3">JCM 13250</strain>
    </source>
</reference>
<accession>A0ABP4XUW8</accession>
<keyword evidence="1" id="KW-1133">Transmembrane helix</keyword>
<evidence type="ECO:0000256" key="1">
    <source>
        <dbReference type="SAM" id="Phobius"/>
    </source>
</evidence>
<dbReference type="Proteomes" id="UP001500218">
    <property type="component" value="Unassembled WGS sequence"/>
</dbReference>
<gene>
    <name evidence="2" type="ORF">GCM10009682_13540</name>
</gene>
<comment type="caution">
    <text evidence="2">The sequence shown here is derived from an EMBL/GenBank/DDBJ whole genome shotgun (WGS) entry which is preliminary data.</text>
</comment>
<protein>
    <recommendedName>
        <fullName evidence="4">Glycosyltransferase RgtA/B/C/D-like domain-containing protein</fullName>
    </recommendedName>
</protein>
<organism evidence="2 3">
    <name type="scientific">Luedemannella flava</name>
    <dbReference type="NCBI Taxonomy" id="349316"/>
    <lineage>
        <taxon>Bacteria</taxon>
        <taxon>Bacillati</taxon>
        <taxon>Actinomycetota</taxon>
        <taxon>Actinomycetes</taxon>
        <taxon>Micromonosporales</taxon>
        <taxon>Micromonosporaceae</taxon>
        <taxon>Luedemannella</taxon>
    </lineage>
</organism>
<name>A0ABP4XUW8_9ACTN</name>
<keyword evidence="1" id="KW-0812">Transmembrane</keyword>
<keyword evidence="1" id="KW-0472">Membrane</keyword>
<sequence>MTAARRTRSWWLVPLVAVAATQALGLLVAVAVSANPVTDGLKWDALRYLDIAERGYELYPCPPGPIPYPLRPPDAWCGNAHWFPLYPLLIRGLHEVGLPYGAAGWLLSALALFAAFALLWRLLGGRLTAVAAQCLALAAALPGSTYFPLIFPVSLALLAVVGLVTALRARAWAWAGAAAALGAATYPSTGILVAIAPVAILLGFRHLSWAGRIWRAAGAGAIGAAAVVAVLATFQLTTGRWDAYLLIERNYGEGVHWPWATLWQVATSGRLLDTAYLLSTLVILAVVVPAVVAGVRQGRRDGFDAPLWALLAMAAGFVLVPLVLGPAVAPHRSYALLGAVVLLLVAVPERLRLILIAVSTGITVVLTGLFYAGVLI</sequence>
<feature type="transmembrane region" description="Helical" evidence="1">
    <location>
        <begin position="307"/>
        <end position="325"/>
    </location>
</feature>
<evidence type="ECO:0008006" key="4">
    <source>
        <dbReference type="Google" id="ProtNLM"/>
    </source>
</evidence>